<evidence type="ECO:0008006" key="4">
    <source>
        <dbReference type="Google" id="ProtNLM"/>
    </source>
</evidence>
<proteinExistence type="predicted"/>
<keyword evidence="1" id="KW-0732">Signal</keyword>
<gene>
    <name evidence="2" type="ORF">HZF10_06690</name>
</gene>
<dbReference type="AlphaFoldDB" id="A0A7Y8Y1B0"/>
<dbReference type="EMBL" id="JACBJI010000002">
    <property type="protein sequence ID" value="NYA70600.1"/>
    <property type="molecule type" value="Genomic_DNA"/>
</dbReference>
<dbReference type="RefSeq" id="WP_176005425.1">
    <property type="nucleotide sequence ID" value="NZ_JABWMI010000008.1"/>
</dbReference>
<protein>
    <recommendedName>
        <fullName evidence="4">Outer membrane protein beta-barrel domain-containing protein</fullName>
    </recommendedName>
</protein>
<evidence type="ECO:0000313" key="3">
    <source>
        <dbReference type="Proteomes" id="UP000535020"/>
    </source>
</evidence>
<evidence type="ECO:0000256" key="1">
    <source>
        <dbReference type="SAM" id="SignalP"/>
    </source>
</evidence>
<name>A0A7Y8Y1B0_9FLAO</name>
<reference evidence="2 3" key="1">
    <citation type="submission" date="2020-07" db="EMBL/GenBank/DDBJ databases">
        <authorList>
            <person name="Sun Q."/>
        </authorList>
    </citation>
    <scope>NUCLEOTIDE SEQUENCE [LARGE SCALE GENOMIC DNA]</scope>
    <source>
        <strain evidence="2 3">MAH-1</strain>
    </source>
</reference>
<evidence type="ECO:0000313" key="2">
    <source>
        <dbReference type="EMBL" id="NYA70600.1"/>
    </source>
</evidence>
<feature type="chain" id="PRO_5031400260" description="Outer membrane protein beta-barrel domain-containing protein" evidence="1">
    <location>
        <begin position="23"/>
        <end position="125"/>
    </location>
</feature>
<organism evidence="2 3">
    <name type="scientific">Flavobacterium agri</name>
    <dbReference type="NCBI Taxonomy" id="2743471"/>
    <lineage>
        <taxon>Bacteria</taxon>
        <taxon>Pseudomonadati</taxon>
        <taxon>Bacteroidota</taxon>
        <taxon>Flavobacteriia</taxon>
        <taxon>Flavobacteriales</taxon>
        <taxon>Flavobacteriaceae</taxon>
        <taxon>Flavobacterium</taxon>
    </lineage>
</organism>
<sequence length="125" mass="13820">MHIKLLFGAVLFGLLSTSVAFAQTETKEEDKKKVDIGLDGMLGVSVGEKTVGINVGGPSLKFRVNNFKIGVAAMPSLFIRDDKAVPRLAIGPVAEYEHWMLIVPYYGYDADDKQIWTFGIGYKFF</sequence>
<comment type="caution">
    <text evidence="2">The sequence shown here is derived from an EMBL/GenBank/DDBJ whole genome shotgun (WGS) entry which is preliminary data.</text>
</comment>
<dbReference type="Proteomes" id="UP000535020">
    <property type="component" value="Unassembled WGS sequence"/>
</dbReference>
<accession>A0A7Y8Y1B0</accession>
<keyword evidence="3" id="KW-1185">Reference proteome</keyword>
<feature type="signal peptide" evidence="1">
    <location>
        <begin position="1"/>
        <end position="22"/>
    </location>
</feature>